<dbReference type="AlphaFoldDB" id="A0A1S1NWM7"/>
<dbReference type="PANTHER" id="PTHR37423:SF2">
    <property type="entry name" value="MEMBRANE-BOUND LYTIC MUREIN TRANSGLYCOSYLASE C"/>
    <property type="match status" value="1"/>
</dbReference>
<dbReference type="RefSeq" id="WP_070977375.1">
    <property type="nucleotide sequence ID" value="NZ_CP043420.1"/>
</dbReference>
<organism evidence="2 3">
    <name type="scientific">Kushneria phosphatilytica</name>
    <dbReference type="NCBI Taxonomy" id="657387"/>
    <lineage>
        <taxon>Bacteria</taxon>
        <taxon>Pseudomonadati</taxon>
        <taxon>Pseudomonadota</taxon>
        <taxon>Gammaproteobacteria</taxon>
        <taxon>Oceanospirillales</taxon>
        <taxon>Halomonadaceae</taxon>
        <taxon>Kushneria</taxon>
    </lineage>
</organism>
<protein>
    <submittedName>
        <fullName evidence="2">Lytic transglycosylase domain-containing protein</fullName>
    </submittedName>
</protein>
<dbReference type="Gene3D" id="1.10.530.10">
    <property type="match status" value="1"/>
</dbReference>
<dbReference type="InterPro" id="IPR008258">
    <property type="entry name" value="Transglycosylase_SLT_dom_1"/>
</dbReference>
<proteinExistence type="inferred from homology"/>
<dbReference type="InterPro" id="IPR023346">
    <property type="entry name" value="Lysozyme-like_dom_sf"/>
</dbReference>
<dbReference type="Pfam" id="PF01464">
    <property type="entry name" value="SLT"/>
    <property type="match status" value="1"/>
</dbReference>
<sequence>MAAAHPPAEIPEALLRTLEHAMVRDHGFRDHYAATVWLMDMQHRLADFLPDSRQRLKLLEQLVNQAHQNHLDPQLVLALIEVESRFRSQAVSPAGAVGLMQVMPFWKQEIGRPEDDLTDPAINLRYGCTILAWYLDNEDHDMTRALARYNGSLGRTVYPERVMQAWSQRWWTGR</sequence>
<dbReference type="EMBL" id="CP043420">
    <property type="protein sequence ID" value="QEL11008.1"/>
    <property type="molecule type" value="Genomic_DNA"/>
</dbReference>
<comment type="similarity">
    <text evidence="1">Belongs to the transglycosylase Slt family.</text>
</comment>
<gene>
    <name evidence="2" type="ORF">FY550_07625</name>
</gene>
<evidence type="ECO:0000313" key="2">
    <source>
        <dbReference type="EMBL" id="QEL11008.1"/>
    </source>
</evidence>
<dbReference type="PANTHER" id="PTHR37423">
    <property type="entry name" value="SOLUBLE LYTIC MUREIN TRANSGLYCOSYLASE-RELATED"/>
    <property type="match status" value="1"/>
</dbReference>
<name>A0A1S1NWM7_9GAMM</name>
<evidence type="ECO:0000313" key="3">
    <source>
        <dbReference type="Proteomes" id="UP000322553"/>
    </source>
</evidence>
<dbReference type="STRING" id="657387.BH688_03870"/>
<reference evidence="2 3" key="1">
    <citation type="submission" date="2019-08" db="EMBL/GenBank/DDBJ databases">
        <title>Complete genome sequence of Kushneria sp. YCWA18, a halophilic phosphate-solubilizing bacterium isolated from Daqiao saltern in China.</title>
        <authorList>
            <person name="Du G.-X."/>
            <person name="Qu L.-Y."/>
        </authorList>
    </citation>
    <scope>NUCLEOTIDE SEQUENCE [LARGE SCALE GENOMIC DNA]</scope>
    <source>
        <strain evidence="2 3">YCWA18</strain>
    </source>
</reference>
<dbReference type="CDD" id="cd16896">
    <property type="entry name" value="LT_Slt70-like"/>
    <property type="match status" value="1"/>
</dbReference>
<evidence type="ECO:0000256" key="1">
    <source>
        <dbReference type="ARBA" id="ARBA00007734"/>
    </source>
</evidence>
<dbReference type="KEGG" id="kuy:FY550_07625"/>
<dbReference type="Proteomes" id="UP000322553">
    <property type="component" value="Chromosome"/>
</dbReference>
<dbReference type="SUPFAM" id="SSF53955">
    <property type="entry name" value="Lysozyme-like"/>
    <property type="match status" value="1"/>
</dbReference>
<dbReference type="OrthoDB" id="92254at2"/>
<accession>A0A1S1NWM7</accession>
<keyword evidence="3" id="KW-1185">Reference proteome</keyword>